<dbReference type="InterPro" id="IPR000524">
    <property type="entry name" value="Tscrpt_reg_HTH_GntR"/>
</dbReference>
<dbReference type="GO" id="GO:0003677">
    <property type="term" value="F:DNA binding"/>
    <property type="evidence" value="ECO:0007669"/>
    <property type="project" value="UniProtKB-KW"/>
</dbReference>
<dbReference type="InterPro" id="IPR008920">
    <property type="entry name" value="TF_FadR/GntR_C"/>
</dbReference>
<dbReference type="OrthoDB" id="1040417at2"/>
<proteinExistence type="predicted"/>
<name>A0A370F9X8_9BURK</name>
<evidence type="ECO:0000313" key="7">
    <source>
        <dbReference type="Proteomes" id="UP000255265"/>
    </source>
</evidence>
<evidence type="ECO:0000256" key="3">
    <source>
        <dbReference type="ARBA" id="ARBA00023163"/>
    </source>
</evidence>
<evidence type="ECO:0000256" key="4">
    <source>
        <dbReference type="SAM" id="MobiDB-lite"/>
    </source>
</evidence>
<evidence type="ECO:0000256" key="1">
    <source>
        <dbReference type="ARBA" id="ARBA00023015"/>
    </source>
</evidence>
<accession>A0A370F9X8</accession>
<dbReference type="InterPro" id="IPR036390">
    <property type="entry name" value="WH_DNA-bd_sf"/>
</dbReference>
<reference evidence="6 7" key="1">
    <citation type="submission" date="2018-07" db="EMBL/GenBank/DDBJ databases">
        <title>Genomic Encyclopedia of Type Strains, Phase IV (KMG-IV): sequencing the most valuable type-strain genomes for metagenomic binning, comparative biology and taxonomic classification.</title>
        <authorList>
            <person name="Goeker M."/>
        </authorList>
    </citation>
    <scope>NUCLEOTIDE SEQUENCE [LARGE SCALE GENOMIC DNA]</scope>
    <source>
        <strain evidence="6 7">DSM 21352</strain>
    </source>
</reference>
<dbReference type="CDD" id="cd07377">
    <property type="entry name" value="WHTH_GntR"/>
    <property type="match status" value="1"/>
</dbReference>
<sequence length="281" mass="30175">MAFSIQDDATSRAAEGTLADRVTGLIAADIRARVYPVNTRLPTELAMTQQYGVSRTVIREAISRLKSEGLVETRQGSGTVVRDPKAADAFRLGQGSANDAESPAHGVLRILELRRGIEAEMAALAAERRTGAEMTQIQQALRAIARAEKEGRDGVEEDLAFHIAISHAAHNAHYTELLGMLTRALHDAIRLTRSNEARRTDLAAQVQAEHEAICAAIKARDAAAARTAAFMHMHNTAGRIEQAGQDFWTGDSRAAARRVARAKLGATSPAQTKGSKAAAPR</sequence>
<keyword evidence="1" id="KW-0805">Transcription regulation</keyword>
<dbReference type="SMART" id="SM00895">
    <property type="entry name" value="FCD"/>
    <property type="match status" value="1"/>
</dbReference>
<evidence type="ECO:0000259" key="5">
    <source>
        <dbReference type="PROSITE" id="PS50949"/>
    </source>
</evidence>
<dbReference type="PANTHER" id="PTHR43537">
    <property type="entry name" value="TRANSCRIPTIONAL REGULATOR, GNTR FAMILY"/>
    <property type="match status" value="1"/>
</dbReference>
<dbReference type="SUPFAM" id="SSF48008">
    <property type="entry name" value="GntR ligand-binding domain-like"/>
    <property type="match status" value="1"/>
</dbReference>
<dbReference type="PANTHER" id="PTHR43537:SF5">
    <property type="entry name" value="UXU OPERON TRANSCRIPTIONAL REGULATOR"/>
    <property type="match status" value="1"/>
</dbReference>
<evidence type="ECO:0000313" key="6">
    <source>
        <dbReference type="EMBL" id="RDI21950.1"/>
    </source>
</evidence>
<keyword evidence="7" id="KW-1185">Reference proteome</keyword>
<keyword evidence="2" id="KW-0238">DNA-binding</keyword>
<dbReference type="GO" id="GO:0003700">
    <property type="term" value="F:DNA-binding transcription factor activity"/>
    <property type="evidence" value="ECO:0007669"/>
    <property type="project" value="InterPro"/>
</dbReference>
<gene>
    <name evidence="6" type="ORF">DFR41_10874</name>
</gene>
<feature type="domain" description="HTH gntR-type" evidence="5">
    <location>
        <begin position="16"/>
        <end position="84"/>
    </location>
</feature>
<dbReference type="Proteomes" id="UP000255265">
    <property type="component" value="Unassembled WGS sequence"/>
</dbReference>
<dbReference type="RefSeq" id="WP_114803869.1">
    <property type="nucleotide sequence ID" value="NZ_QQAV01000008.1"/>
</dbReference>
<protein>
    <submittedName>
        <fullName evidence="6">GntR family transcriptional regulator</fullName>
    </submittedName>
</protein>
<dbReference type="PROSITE" id="PS50949">
    <property type="entry name" value="HTH_GNTR"/>
    <property type="match status" value="1"/>
</dbReference>
<dbReference type="AlphaFoldDB" id="A0A370F9X8"/>
<keyword evidence="3" id="KW-0804">Transcription</keyword>
<comment type="caution">
    <text evidence="6">The sequence shown here is derived from an EMBL/GenBank/DDBJ whole genome shotgun (WGS) entry which is preliminary data.</text>
</comment>
<dbReference type="InterPro" id="IPR036388">
    <property type="entry name" value="WH-like_DNA-bd_sf"/>
</dbReference>
<dbReference type="PRINTS" id="PR00035">
    <property type="entry name" value="HTHGNTR"/>
</dbReference>
<organism evidence="6 7">
    <name type="scientific">Pseudacidovorax intermedius</name>
    <dbReference type="NCBI Taxonomy" id="433924"/>
    <lineage>
        <taxon>Bacteria</taxon>
        <taxon>Pseudomonadati</taxon>
        <taxon>Pseudomonadota</taxon>
        <taxon>Betaproteobacteria</taxon>
        <taxon>Burkholderiales</taxon>
        <taxon>Comamonadaceae</taxon>
        <taxon>Pseudacidovorax</taxon>
    </lineage>
</organism>
<dbReference type="Pfam" id="PF00392">
    <property type="entry name" value="GntR"/>
    <property type="match status" value="1"/>
</dbReference>
<dbReference type="InterPro" id="IPR011711">
    <property type="entry name" value="GntR_C"/>
</dbReference>
<dbReference type="EMBL" id="QQAV01000008">
    <property type="protein sequence ID" value="RDI21950.1"/>
    <property type="molecule type" value="Genomic_DNA"/>
</dbReference>
<evidence type="ECO:0000256" key="2">
    <source>
        <dbReference type="ARBA" id="ARBA00023125"/>
    </source>
</evidence>
<dbReference type="SUPFAM" id="SSF46785">
    <property type="entry name" value="Winged helix' DNA-binding domain"/>
    <property type="match status" value="1"/>
</dbReference>
<dbReference type="SMART" id="SM00345">
    <property type="entry name" value="HTH_GNTR"/>
    <property type="match status" value="1"/>
</dbReference>
<feature type="region of interest" description="Disordered" evidence="4">
    <location>
        <begin position="262"/>
        <end position="281"/>
    </location>
</feature>
<dbReference type="Gene3D" id="1.10.10.10">
    <property type="entry name" value="Winged helix-like DNA-binding domain superfamily/Winged helix DNA-binding domain"/>
    <property type="match status" value="1"/>
</dbReference>
<dbReference type="Gene3D" id="1.20.120.530">
    <property type="entry name" value="GntR ligand-binding domain-like"/>
    <property type="match status" value="1"/>
</dbReference>
<dbReference type="Pfam" id="PF07729">
    <property type="entry name" value="FCD"/>
    <property type="match status" value="1"/>
</dbReference>